<feature type="region of interest" description="Disordered" evidence="5">
    <location>
        <begin position="79"/>
        <end position="154"/>
    </location>
</feature>
<name>A0A8X7NSD2_CANPA</name>
<evidence type="ECO:0000256" key="2">
    <source>
        <dbReference type="ARBA" id="ARBA00022692"/>
    </source>
</evidence>
<organism evidence="7 8">
    <name type="scientific">Candida parapsilosis</name>
    <name type="common">Yeast</name>
    <dbReference type="NCBI Taxonomy" id="5480"/>
    <lineage>
        <taxon>Eukaryota</taxon>
        <taxon>Fungi</taxon>
        <taxon>Dikarya</taxon>
        <taxon>Ascomycota</taxon>
        <taxon>Saccharomycotina</taxon>
        <taxon>Pichiomycetes</taxon>
        <taxon>Debaryomycetaceae</taxon>
        <taxon>Candida/Lodderomyces clade</taxon>
        <taxon>Candida</taxon>
    </lineage>
</organism>
<evidence type="ECO:0000313" key="7">
    <source>
        <dbReference type="EMBL" id="KAF6058813.1"/>
    </source>
</evidence>
<evidence type="ECO:0000256" key="3">
    <source>
        <dbReference type="ARBA" id="ARBA00022989"/>
    </source>
</evidence>
<evidence type="ECO:0000256" key="1">
    <source>
        <dbReference type="ARBA" id="ARBA00004308"/>
    </source>
</evidence>
<keyword evidence="4" id="KW-0472">Membrane</keyword>
<comment type="caution">
    <text evidence="7">The sequence shown here is derived from an EMBL/GenBank/DDBJ whole genome shotgun (WGS) entry which is preliminary data.</text>
</comment>
<feature type="domain" description="Myosin-binding" evidence="6">
    <location>
        <begin position="293"/>
        <end position="517"/>
    </location>
</feature>
<dbReference type="GO" id="GO:0017022">
    <property type="term" value="F:myosin binding"/>
    <property type="evidence" value="ECO:0007669"/>
    <property type="project" value="InterPro"/>
</dbReference>
<protein>
    <submittedName>
        <fullName evidence="7">Mysoin-binding motif of peroxisomes family protein</fullName>
    </submittedName>
</protein>
<dbReference type="EMBL" id="JABWAB010000001">
    <property type="protein sequence ID" value="KAF6058813.1"/>
    <property type="molecule type" value="Genomic_DNA"/>
</dbReference>
<dbReference type="Proteomes" id="UP000590412">
    <property type="component" value="Unassembled WGS sequence"/>
</dbReference>
<feature type="region of interest" description="Disordered" evidence="5">
    <location>
        <begin position="18"/>
        <end position="46"/>
    </location>
</feature>
<accession>A0A8X7NSD2</accession>
<dbReference type="InterPro" id="IPR026859">
    <property type="entry name" value="Myosin-bd"/>
</dbReference>
<feature type="compositionally biased region" description="Polar residues" evidence="5">
    <location>
        <begin position="79"/>
        <end position="102"/>
    </location>
</feature>
<dbReference type="Pfam" id="PF12632">
    <property type="entry name" value="Vezatin"/>
    <property type="match status" value="1"/>
</dbReference>
<comment type="subcellular location">
    <subcellularLocation>
        <location evidence="1">Endomembrane system</location>
    </subcellularLocation>
</comment>
<feature type="region of interest" description="Disordered" evidence="5">
    <location>
        <begin position="653"/>
        <end position="697"/>
    </location>
</feature>
<feature type="region of interest" description="Disordered" evidence="5">
    <location>
        <begin position="720"/>
        <end position="740"/>
    </location>
</feature>
<sequence>MNFDRFNPLSSNFIYKQNPTKEQQQQQQQQQQQHPHPHPHPHQDAKLNLNSEVSDWGIEEDLTPTSALGTTFSNYLSPTASSTTTIHTNPPSQIAPSLTNRQSSYSNYSAGGGALSHDDTFLPPHPSYIPHHSQPHSSSQSPFKRRGSLNSNSSSQFHQYHQTLNHHPLHRSHSHASQLNLLQYCQYSGNVIYPNTETLSRFIAKYMSMENKLGEFWEKFKYNLIISNLLEDSMILSKNESSLQLLKTNPISTPSNFLKFTVNDDGTRLLVLNTFYKVKFSCRYSTFTSILLVINLIIYLLKQQQFAYLGRHHMKHESQFTLFKFIIVVSSKLIKVRKFKTIVETNKILNLLNDFLKFNYIVNKNLILSMVKLKGKKLDLVQGNANSSHLLNSLSFLNLTLRSLIVKLLPHINGDLFQQYCTINNINTGILTQEFDNEDQDDLDEVIFNINKFNQLRKLFICQLITINENASSNFFTLNLMDQFQVDEVESNLSVFAKMKLVRKVLTDHNDSVKTINNMFNKVEIVSQPQKQTQPIDENMAPDLHSTLFQFTSRVNKFAHNLNYFNKYNQSLSLDNAEEQYEKLAIFQQFNDELNQLKTLHKQAFVELNQEINPDYTVANSPKSTVSSSPRLNQAASFNLKSFHNTSLKKRFSLPPNVATSNPTPPGTTNGNTTIDSPAKWTPERSSTTSSKPKKYKRLSTGLQLGLLTVFEENGGQTSIASSNGFTNGNRNSSSSSTSASASASASAQAQAPVAASPTAAVSSGLLPPPKVSYDDNYINILPTNQFESYNKSTLDQLISSKAKNNRYSLNNNNRNSTNINRFSLNSVKSNVSGISDLISTQMTSYNGDDAETGAGTSTQAQIQGDIDGKMDFDIDESPNESRYDQLNDNNNVSVIDDDSNPGRMTQEELKLKLEASFTKIYNLETENEQLMKENTSKRNNRATKIINDDIALSDITNDHHPSASFLKELEFKLNPK</sequence>
<reference evidence="7" key="1">
    <citation type="submission" date="2020-03" db="EMBL/GenBank/DDBJ databases">
        <title>FDA dAtabase for Regulatory Grade micrObial Sequences (FDA-ARGOS): Supporting development and validation of Infectious Disease Dx tests.</title>
        <authorList>
            <person name="Campos J."/>
            <person name="Goldberg B."/>
            <person name="Tallon L."/>
            <person name="Sadzewicz L."/>
            <person name="Vavikolanu K."/>
            <person name="Mehta A."/>
            <person name="Aluvathingal J."/>
            <person name="Nadendla S."/>
            <person name="Nandy P."/>
            <person name="Geyer C."/>
            <person name="Yan Y."/>
            <person name="Sichtig H."/>
        </authorList>
    </citation>
    <scope>NUCLEOTIDE SEQUENCE [LARGE SCALE GENOMIC DNA]</scope>
    <source>
        <strain evidence="7">FDAARGOS_652</strain>
    </source>
</reference>
<dbReference type="GO" id="GO:0012505">
    <property type="term" value="C:endomembrane system"/>
    <property type="evidence" value="ECO:0007669"/>
    <property type="project" value="UniProtKB-SubCell"/>
</dbReference>
<dbReference type="AlphaFoldDB" id="A0A8X7NSD2"/>
<evidence type="ECO:0000259" key="6">
    <source>
        <dbReference type="Pfam" id="PF12632"/>
    </source>
</evidence>
<proteinExistence type="predicted"/>
<keyword evidence="2" id="KW-0812">Transmembrane</keyword>
<evidence type="ECO:0000256" key="5">
    <source>
        <dbReference type="SAM" id="MobiDB-lite"/>
    </source>
</evidence>
<feature type="compositionally biased region" description="Low complexity" evidence="5">
    <location>
        <begin position="128"/>
        <end position="142"/>
    </location>
</feature>
<evidence type="ECO:0000313" key="8">
    <source>
        <dbReference type="Proteomes" id="UP000590412"/>
    </source>
</evidence>
<gene>
    <name evidence="7" type="ORF">FOB60_000395</name>
</gene>
<feature type="compositionally biased region" description="Low complexity" evidence="5">
    <location>
        <begin position="23"/>
        <end position="34"/>
    </location>
</feature>
<feature type="compositionally biased region" description="Polar residues" evidence="5">
    <location>
        <begin position="720"/>
        <end position="732"/>
    </location>
</feature>
<evidence type="ECO:0000256" key="4">
    <source>
        <dbReference type="ARBA" id="ARBA00023136"/>
    </source>
</evidence>
<keyword evidence="3" id="KW-1133">Transmembrane helix</keyword>